<evidence type="ECO:0000313" key="1">
    <source>
        <dbReference type="EMBL" id="SVE21960.1"/>
    </source>
</evidence>
<sequence>MSEVVYSADIRIDRIKGTFRHAWLPAHEGPVEFGVHGAIKEHYG</sequence>
<name>A0A383BQ30_9ZZZZ</name>
<accession>A0A383BQ30</accession>
<gene>
    <name evidence="1" type="ORF">METZ01_LOCUS474814</name>
</gene>
<organism evidence="1">
    <name type="scientific">marine metagenome</name>
    <dbReference type="NCBI Taxonomy" id="408172"/>
    <lineage>
        <taxon>unclassified sequences</taxon>
        <taxon>metagenomes</taxon>
        <taxon>ecological metagenomes</taxon>
    </lineage>
</organism>
<protein>
    <submittedName>
        <fullName evidence="1">Uncharacterized protein</fullName>
    </submittedName>
</protein>
<feature type="non-terminal residue" evidence="1">
    <location>
        <position position="44"/>
    </location>
</feature>
<dbReference type="EMBL" id="UINC01202252">
    <property type="protein sequence ID" value="SVE21960.1"/>
    <property type="molecule type" value="Genomic_DNA"/>
</dbReference>
<reference evidence="1" key="1">
    <citation type="submission" date="2018-05" db="EMBL/GenBank/DDBJ databases">
        <authorList>
            <person name="Lanie J.A."/>
            <person name="Ng W.-L."/>
            <person name="Kazmierczak K.M."/>
            <person name="Andrzejewski T.M."/>
            <person name="Davidsen T.M."/>
            <person name="Wayne K.J."/>
            <person name="Tettelin H."/>
            <person name="Glass J.I."/>
            <person name="Rusch D."/>
            <person name="Podicherti R."/>
            <person name="Tsui H.-C.T."/>
            <person name="Winkler M.E."/>
        </authorList>
    </citation>
    <scope>NUCLEOTIDE SEQUENCE</scope>
</reference>
<dbReference type="AlphaFoldDB" id="A0A383BQ30"/>
<proteinExistence type="predicted"/>